<dbReference type="InterPro" id="IPR042463">
    <property type="entry name" value="HNOB_dom_associated_sf"/>
</dbReference>
<dbReference type="GO" id="GO:0005525">
    <property type="term" value="F:GTP binding"/>
    <property type="evidence" value="ECO:0007669"/>
    <property type="project" value="UniProtKB-KW"/>
</dbReference>
<keyword evidence="7" id="KW-0456">Lyase</keyword>
<dbReference type="InterPro" id="IPR011645">
    <property type="entry name" value="HNOB_dom_associated"/>
</dbReference>
<keyword evidence="5" id="KW-0547">Nucleotide-binding</keyword>
<evidence type="ECO:0000259" key="9">
    <source>
        <dbReference type="PROSITE" id="PS50125"/>
    </source>
</evidence>
<dbReference type="STRING" id="7209.A0A1I7VQ53"/>
<name>A0A1I7VQ53_LOALO</name>
<feature type="domain" description="Guanylate cyclase" evidence="9">
    <location>
        <begin position="167"/>
        <end position="295"/>
    </location>
</feature>
<comment type="subcellular location">
    <subcellularLocation>
        <location evidence="2">Cytoplasm</location>
    </subcellularLocation>
</comment>
<dbReference type="InterPro" id="IPR029787">
    <property type="entry name" value="Nucleotide_cyclase"/>
</dbReference>
<dbReference type="EC" id="4.6.1.2" evidence="3"/>
<dbReference type="GO" id="GO:0004383">
    <property type="term" value="F:guanylate cyclase activity"/>
    <property type="evidence" value="ECO:0007669"/>
    <property type="project" value="UniProtKB-EC"/>
</dbReference>
<reference evidence="10" key="1">
    <citation type="submission" date="2012-04" db="EMBL/GenBank/DDBJ databases">
        <title>The Genome Sequence of Loa loa.</title>
        <authorList>
            <consortium name="The Broad Institute Genome Sequencing Platform"/>
            <consortium name="Broad Institute Genome Sequencing Center for Infectious Disease"/>
            <person name="Nutman T.B."/>
            <person name="Fink D.L."/>
            <person name="Russ C."/>
            <person name="Young S."/>
            <person name="Zeng Q."/>
            <person name="Gargeya S."/>
            <person name="Alvarado L."/>
            <person name="Berlin A."/>
            <person name="Chapman S.B."/>
            <person name="Chen Z."/>
            <person name="Freedman E."/>
            <person name="Gellesch M."/>
            <person name="Goldberg J."/>
            <person name="Griggs A."/>
            <person name="Gujja S."/>
            <person name="Heilman E.R."/>
            <person name="Heiman D."/>
            <person name="Howarth C."/>
            <person name="Mehta T."/>
            <person name="Neiman D."/>
            <person name="Pearson M."/>
            <person name="Roberts A."/>
            <person name="Saif S."/>
            <person name="Shea T."/>
            <person name="Shenoy N."/>
            <person name="Sisk P."/>
            <person name="Stolte C."/>
            <person name="Sykes S."/>
            <person name="White J."/>
            <person name="Yandava C."/>
            <person name="Haas B."/>
            <person name="Henn M.R."/>
            <person name="Nusbaum C."/>
            <person name="Birren B."/>
        </authorList>
    </citation>
    <scope>NUCLEOTIDE SEQUENCE [LARGE SCALE GENOMIC DNA]</scope>
</reference>
<keyword evidence="8" id="KW-0141">cGMP biosynthesis</keyword>
<dbReference type="PANTHER" id="PTHR45655">
    <property type="entry name" value="GUANYLATE CYCLASE SOLUBLE SUBUNIT BETA-2"/>
    <property type="match status" value="1"/>
</dbReference>
<comment type="catalytic activity">
    <reaction evidence="1">
        <text>GTP = 3',5'-cyclic GMP + diphosphate</text>
        <dbReference type="Rhea" id="RHEA:13665"/>
        <dbReference type="ChEBI" id="CHEBI:33019"/>
        <dbReference type="ChEBI" id="CHEBI:37565"/>
        <dbReference type="ChEBI" id="CHEBI:57746"/>
        <dbReference type="EC" id="4.6.1.2"/>
    </reaction>
</comment>
<evidence type="ECO:0000313" key="10">
    <source>
        <dbReference type="Proteomes" id="UP000095285"/>
    </source>
</evidence>
<dbReference type="PANTHER" id="PTHR45655:SF13">
    <property type="entry name" value="SOLUBLE GUANYLATE CYCLASE GCY-32-RELATED"/>
    <property type="match status" value="1"/>
</dbReference>
<dbReference type="InterPro" id="IPR001054">
    <property type="entry name" value="A/G_cyclase"/>
</dbReference>
<evidence type="ECO:0000256" key="6">
    <source>
        <dbReference type="ARBA" id="ARBA00023134"/>
    </source>
</evidence>
<keyword evidence="4" id="KW-0963">Cytoplasm</keyword>
<dbReference type="PROSITE" id="PS50125">
    <property type="entry name" value="GUANYLATE_CYCLASE_2"/>
    <property type="match status" value="1"/>
</dbReference>
<evidence type="ECO:0000256" key="7">
    <source>
        <dbReference type="ARBA" id="ARBA00023239"/>
    </source>
</evidence>
<dbReference type="Proteomes" id="UP000095285">
    <property type="component" value="Unassembled WGS sequence"/>
</dbReference>
<proteinExistence type="predicted"/>
<dbReference type="Gene3D" id="3.30.70.1230">
    <property type="entry name" value="Nucleotide cyclase"/>
    <property type="match status" value="1"/>
</dbReference>
<dbReference type="SMART" id="SM00044">
    <property type="entry name" value="CYCc"/>
    <property type="match status" value="1"/>
</dbReference>
<organism evidence="10 11">
    <name type="scientific">Loa loa</name>
    <name type="common">Eye worm</name>
    <name type="synonym">Filaria loa</name>
    <dbReference type="NCBI Taxonomy" id="7209"/>
    <lineage>
        <taxon>Eukaryota</taxon>
        <taxon>Metazoa</taxon>
        <taxon>Ecdysozoa</taxon>
        <taxon>Nematoda</taxon>
        <taxon>Chromadorea</taxon>
        <taxon>Rhabditida</taxon>
        <taxon>Spirurina</taxon>
        <taxon>Spiruromorpha</taxon>
        <taxon>Filarioidea</taxon>
        <taxon>Onchocercidae</taxon>
        <taxon>Loa</taxon>
    </lineage>
</organism>
<protein>
    <recommendedName>
        <fullName evidence="3">guanylate cyclase</fullName>
        <ecNumber evidence="3">4.6.1.2</ecNumber>
    </recommendedName>
</protein>
<dbReference type="GO" id="GO:0070482">
    <property type="term" value="P:response to oxygen levels"/>
    <property type="evidence" value="ECO:0007669"/>
    <property type="project" value="TreeGrafter"/>
</dbReference>
<evidence type="ECO:0000256" key="8">
    <source>
        <dbReference type="ARBA" id="ARBA00023293"/>
    </source>
</evidence>
<dbReference type="WBParaSite" id="EN70_4991">
    <property type="protein sequence ID" value="EN70_4991"/>
    <property type="gene ID" value="EN70_4991"/>
</dbReference>
<evidence type="ECO:0000256" key="1">
    <source>
        <dbReference type="ARBA" id="ARBA00001436"/>
    </source>
</evidence>
<dbReference type="SUPFAM" id="SSF55073">
    <property type="entry name" value="Nucleotide cyclase"/>
    <property type="match status" value="1"/>
</dbReference>
<evidence type="ECO:0000256" key="2">
    <source>
        <dbReference type="ARBA" id="ARBA00004496"/>
    </source>
</evidence>
<dbReference type="Pfam" id="PF07701">
    <property type="entry name" value="HNOBA"/>
    <property type="match status" value="1"/>
</dbReference>
<dbReference type="Pfam" id="PF00211">
    <property type="entry name" value="Guanylate_cyc"/>
    <property type="match status" value="1"/>
</dbReference>
<dbReference type="CDD" id="cd07302">
    <property type="entry name" value="CHD"/>
    <property type="match status" value="1"/>
</dbReference>
<evidence type="ECO:0000256" key="4">
    <source>
        <dbReference type="ARBA" id="ARBA00022490"/>
    </source>
</evidence>
<evidence type="ECO:0000256" key="3">
    <source>
        <dbReference type="ARBA" id="ARBA00012202"/>
    </source>
</evidence>
<keyword evidence="10" id="KW-1185">Reference proteome</keyword>
<evidence type="ECO:0000313" key="11">
    <source>
        <dbReference type="WBParaSite" id="EN70_4991"/>
    </source>
</evidence>
<dbReference type="GO" id="GO:0008074">
    <property type="term" value="C:guanylate cyclase complex, soluble"/>
    <property type="evidence" value="ECO:0007669"/>
    <property type="project" value="TreeGrafter"/>
</dbReference>
<evidence type="ECO:0000256" key="5">
    <source>
        <dbReference type="ARBA" id="ARBA00022741"/>
    </source>
</evidence>
<accession>A0A1I7VQ53</accession>
<sequence>MKFKEQCGLSLNEFAIIFPYHICFSKEFQILHHGVFIKKYVPSVRCGITLLTDIVQLIYPNTPFTYESLLAFLNNIFVLTLNDTIDSEIGSQPIVLKGCFISKMHDLFLVFCEKLEEQKSSLKKLTEKATIEKYRSEKLLYELLPPFVAKILRRGETVQAHEYTEATVLFSDIVKFTKICAACAPYDVFNMLNELYTKFDRIAKINDVYKVETIGDAYVVASGVPTQCADHSERILNMAIGMQIEVKSVKRPGTDIPLEIRVGVHTGPVFAGVVGFKMPRYCLFGRTVSVARKLESNGMPRRIHVSETAKNSALQTNKFLKFVDGGVIEIDVGRMRTYFLEKNVNGTITAEPGQSIDGYFELYKAIKNSFENESPCKITIIETGKVEQRPSPIPSALRPAKADLQGSSACAVI</sequence>
<keyword evidence="6" id="KW-0342">GTP-binding</keyword>
<reference evidence="11" key="2">
    <citation type="submission" date="2016-11" db="UniProtKB">
        <authorList>
            <consortium name="WormBaseParasite"/>
        </authorList>
    </citation>
    <scope>IDENTIFICATION</scope>
</reference>
<dbReference type="Gene3D" id="3.30.450.260">
    <property type="entry name" value="Haem NO binding associated domain"/>
    <property type="match status" value="1"/>
</dbReference>
<dbReference type="GO" id="GO:0019934">
    <property type="term" value="P:cGMP-mediated signaling"/>
    <property type="evidence" value="ECO:0007669"/>
    <property type="project" value="TreeGrafter"/>
</dbReference>
<dbReference type="AlphaFoldDB" id="A0A1I7VQ53"/>
<dbReference type="FunFam" id="3.30.70.1230:FF:000007">
    <property type="entry name" value="Guanylate cyclase soluble subunit alpha-3"/>
    <property type="match status" value="1"/>
</dbReference>